<dbReference type="Gene3D" id="3.30.1870.10">
    <property type="entry name" value="EreA-like, domain 2"/>
    <property type="match status" value="1"/>
</dbReference>
<feature type="compositionally biased region" description="Basic and acidic residues" evidence="1">
    <location>
        <begin position="497"/>
        <end position="514"/>
    </location>
</feature>
<dbReference type="Pfam" id="PF05139">
    <property type="entry name" value="Erythro_esteras"/>
    <property type="match status" value="1"/>
</dbReference>
<dbReference type="PANTHER" id="PTHR31299">
    <property type="entry name" value="ESTERASE, PUTATIVE (AFU_ORTHOLOGUE AFUA_1G05850)-RELATED"/>
    <property type="match status" value="1"/>
</dbReference>
<protein>
    <submittedName>
        <fullName evidence="2">Erythromycin esterase family protein</fullName>
        <ecNumber evidence="2">3.1.1.-</ecNumber>
    </submittedName>
</protein>
<accession>A0ABW3B9J5</accession>
<evidence type="ECO:0000256" key="1">
    <source>
        <dbReference type="SAM" id="MobiDB-lite"/>
    </source>
</evidence>
<keyword evidence="3" id="KW-1185">Reference proteome</keyword>
<evidence type="ECO:0000313" key="2">
    <source>
        <dbReference type="EMBL" id="MFD0799734.1"/>
    </source>
</evidence>
<comment type="caution">
    <text evidence="2">The sequence shown here is derived from an EMBL/GenBank/DDBJ whole genome shotgun (WGS) entry which is preliminary data.</text>
</comment>
<feature type="compositionally biased region" description="Low complexity" evidence="1">
    <location>
        <begin position="460"/>
        <end position="472"/>
    </location>
</feature>
<dbReference type="Gene3D" id="3.40.1660.10">
    <property type="entry name" value="EreA-like (biosynthetic domain)"/>
    <property type="match status" value="1"/>
</dbReference>
<dbReference type="GO" id="GO:0016787">
    <property type="term" value="F:hydrolase activity"/>
    <property type="evidence" value="ECO:0007669"/>
    <property type="project" value="UniProtKB-KW"/>
</dbReference>
<feature type="region of interest" description="Disordered" evidence="1">
    <location>
        <begin position="494"/>
        <end position="514"/>
    </location>
</feature>
<dbReference type="CDD" id="cd14728">
    <property type="entry name" value="Ere-like"/>
    <property type="match status" value="1"/>
</dbReference>
<dbReference type="Gene3D" id="1.20.1440.30">
    <property type="entry name" value="Biosynthetic Protein domain"/>
    <property type="match status" value="1"/>
</dbReference>
<reference evidence="3" key="1">
    <citation type="journal article" date="2019" name="Int. J. Syst. Evol. Microbiol.">
        <title>The Global Catalogue of Microorganisms (GCM) 10K type strain sequencing project: providing services to taxonomists for standard genome sequencing and annotation.</title>
        <authorList>
            <consortium name="The Broad Institute Genomics Platform"/>
            <consortium name="The Broad Institute Genome Sequencing Center for Infectious Disease"/>
            <person name="Wu L."/>
            <person name="Ma J."/>
        </authorList>
    </citation>
    <scope>NUCLEOTIDE SEQUENCE [LARGE SCALE GENOMIC DNA]</scope>
    <source>
        <strain evidence="3">CCUG 63369</strain>
    </source>
</reference>
<dbReference type="PANTHER" id="PTHR31299:SF0">
    <property type="entry name" value="ESTERASE, PUTATIVE (AFU_ORTHOLOGUE AFUA_1G05850)-RELATED"/>
    <property type="match status" value="1"/>
</dbReference>
<evidence type="ECO:0000313" key="3">
    <source>
        <dbReference type="Proteomes" id="UP001596956"/>
    </source>
</evidence>
<dbReference type="Proteomes" id="UP001596956">
    <property type="component" value="Unassembled WGS sequence"/>
</dbReference>
<keyword evidence="2" id="KW-0378">Hydrolase</keyword>
<dbReference type="InterPro" id="IPR052036">
    <property type="entry name" value="Hydrolase/PRTase-associated"/>
</dbReference>
<sequence length="514" mass="56152">MTTDRTSSYLLGDWLSENADTLSGFDADAPLDDLEPLRDIVGDARVVAVGEGAHFVREFTQTRKRVLRFLAERCGFTILAFEFGFSEAAALDRWLQGNGGDAELATIGGTTNAGVNPQMVRWLRHHNRTSTHPLRFAGLDTPMAGGRVRPAVEPLADYLREVDPAVVVHLERVLDIADRFTGNSVAVAAPGWARLDTAEQDALTASLTRLLLRMRSLEPLYVSRSDQHSYDLALRHLEAALHTDYMFKAMSDLFSGTGLEGDTSVRDRFMAESVRWHLDRAEPGSRIVVAAHNNHIQKSPVYFDGELAALPMGYYLDLILGDDYRALAQTHTAETVAEMHPDERAAGGFTIAEERLETPGAGSVEAAVIDAGYGADISLTGLRRAPREGLERIRSQSAELHMPISEAFDGVLTVPTTTTCFTTDLNAPPPPGPDRAVERSRRSHSAATPAGRPPRRVSRSARAAAPWAARGKPPCRHVDESVDGRAALRHWAGRRSGHADFRTNPRKIGDRGGC</sequence>
<dbReference type="EC" id="3.1.1.-" evidence="2"/>
<proteinExistence type="predicted"/>
<dbReference type="InterPro" id="IPR007815">
    <property type="entry name" value="Emycin_Estase"/>
</dbReference>
<dbReference type="SUPFAM" id="SSF159501">
    <property type="entry name" value="EreA/ChaN-like"/>
    <property type="match status" value="1"/>
</dbReference>
<dbReference type="EMBL" id="JBHTHR010000001">
    <property type="protein sequence ID" value="MFD0799734.1"/>
    <property type="molecule type" value="Genomic_DNA"/>
</dbReference>
<organism evidence="2 3">
    <name type="scientific">Streptomonospora algeriensis</name>
    <dbReference type="NCBI Taxonomy" id="995084"/>
    <lineage>
        <taxon>Bacteria</taxon>
        <taxon>Bacillati</taxon>
        <taxon>Actinomycetota</taxon>
        <taxon>Actinomycetes</taxon>
        <taxon>Streptosporangiales</taxon>
        <taxon>Nocardiopsidaceae</taxon>
        <taxon>Streptomonospora</taxon>
    </lineage>
</organism>
<name>A0ABW3B9J5_9ACTN</name>
<gene>
    <name evidence="2" type="ORF">ACFQZU_00130</name>
</gene>
<feature type="region of interest" description="Disordered" evidence="1">
    <location>
        <begin position="420"/>
        <end position="479"/>
    </location>
</feature>